<dbReference type="Proteomes" id="UP000063434">
    <property type="component" value="Unassembled WGS sequence"/>
</dbReference>
<dbReference type="EMBL" id="LCYC01000002">
    <property type="protein sequence ID" value="KWV84213.1"/>
    <property type="molecule type" value="Genomic_DNA"/>
</dbReference>
<evidence type="ECO:0000313" key="1">
    <source>
        <dbReference type="EMBL" id="KWV84213.1"/>
    </source>
</evidence>
<gene>
    <name evidence="1" type="ORF">PFL603g_00039</name>
</gene>
<sequence>MNKMFVSPWLIVSPEGPITCALDKPGLIHMRQGDADAACGPYALMMGLITLGALEREHIAYMGNWDGRSREGRFRNALREHGALVSRGTTTKDLIGLAGHFRGEGILPELINGNKKELVEAVQDAINSDAVVLICVSWSKLEGHWLMVVGHQGYEDNGVYQPTHLLCLDPLSEAPKASLWNAVIAVYDDEGKAVRGGTYSCDHWGMDGQVSPCKLDQLLILCLES</sequence>
<protein>
    <recommendedName>
        <fullName evidence="3">Peptidase C39-like domain-containing protein</fullName>
    </recommendedName>
</protein>
<evidence type="ECO:0008006" key="3">
    <source>
        <dbReference type="Google" id="ProtNLM"/>
    </source>
</evidence>
<proteinExistence type="predicted"/>
<reference evidence="1 2" key="1">
    <citation type="submission" date="2015-05" db="EMBL/GenBank/DDBJ databases">
        <title>A genomic and transcriptomic approach to investigate the blue pigment phenotype in Pseudomonas fluorescens.</title>
        <authorList>
            <person name="Andreani N.A."/>
            <person name="Cardazzo B."/>
        </authorList>
    </citation>
    <scope>NUCLEOTIDE SEQUENCE [LARGE SCALE GENOMIC DNA]</scope>
    <source>
        <strain evidence="1 2">Ps_40</strain>
    </source>
</reference>
<accession>A0A109LAT7</accession>
<dbReference type="AlphaFoldDB" id="A0A109LAT7"/>
<evidence type="ECO:0000313" key="2">
    <source>
        <dbReference type="Proteomes" id="UP000063434"/>
    </source>
</evidence>
<organism evidence="1 2">
    <name type="scientific">Pseudomonas fluorescens</name>
    <dbReference type="NCBI Taxonomy" id="294"/>
    <lineage>
        <taxon>Bacteria</taxon>
        <taxon>Pseudomonadati</taxon>
        <taxon>Pseudomonadota</taxon>
        <taxon>Gammaproteobacteria</taxon>
        <taxon>Pseudomonadales</taxon>
        <taxon>Pseudomonadaceae</taxon>
        <taxon>Pseudomonas</taxon>
    </lineage>
</organism>
<dbReference type="RefSeq" id="WP_060765573.1">
    <property type="nucleotide sequence ID" value="NZ_LCYC01000002.1"/>
</dbReference>
<name>A0A109LAT7_PSEFL</name>
<dbReference type="PATRIC" id="fig|294.195.peg.43"/>
<comment type="caution">
    <text evidence="1">The sequence shown here is derived from an EMBL/GenBank/DDBJ whole genome shotgun (WGS) entry which is preliminary data.</text>
</comment>